<dbReference type="PANTHER" id="PTHR11012">
    <property type="entry name" value="PROTEIN KINASE-LIKE DOMAIN-CONTAINING"/>
    <property type="match status" value="1"/>
</dbReference>
<gene>
    <name evidence="2" type="ORF">ABMA27_004158</name>
</gene>
<feature type="domain" description="CHK kinase-like" evidence="1">
    <location>
        <begin position="146"/>
        <end position="333"/>
    </location>
</feature>
<keyword evidence="3" id="KW-1185">Reference proteome</keyword>
<accession>A0ABR3HMR5</accession>
<dbReference type="Proteomes" id="UP001549920">
    <property type="component" value="Unassembled WGS sequence"/>
</dbReference>
<dbReference type="EMBL" id="JBEUOH010000016">
    <property type="protein sequence ID" value="KAL0871632.1"/>
    <property type="molecule type" value="Genomic_DNA"/>
</dbReference>
<dbReference type="InterPro" id="IPR015897">
    <property type="entry name" value="CHK_kinase-like"/>
</dbReference>
<evidence type="ECO:0000259" key="1">
    <source>
        <dbReference type="SMART" id="SM00587"/>
    </source>
</evidence>
<dbReference type="PANTHER" id="PTHR11012:SF30">
    <property type="entry name" value="PROTEIN KINASE-LIKE DOMAIN-CONTAINING"/>
    <property type="match status" value="1"/>
</dbReference>
<protein>
    <recommendedName>
        <fullName evidence="1">CHK kinase-like domain-containing protein</fullName>
    </recommendedName>
</protein>
<dbReference type="InterPro" id="IPR011009">
    <property type="entry name" value="Kinase-like_dom_sf"/>
</dbReference>
<name>A0ABR3HMR5_LOXSC</name>
<evidence type="ECO:0000313" key="2">
    <source>
        <dbReference type="EMBL" id="KAL0871632.1"/>
    </source>
</evidence>
<dbReference type="InterPro" id="IPR004119">
    <property type="entry name" value="EcKL"/>
</dbReference>
<dbReference type="SMART" id="SM00587">
    <property type="entry name" value="CHK"/>
    <property type="match status" value="1"/>
</dbReference>
<comment type="caution">
    <text evidence="2">The sequence shown here is derived from an EMBL/GenBank/DDBJ whole genome shotgun (WGS) entry which is preliminary data.</text>
</comment>
<organism evidence="2 3">
    <name type="scientific">Loxostege sticticalis</name>
    <name type="common">Beet webworm moth</name>
    <dbReference type="NCBI Taxonomy" id="481309"/>
    <lineage>
        <taxon>Eukaryota</taxon>
        <taxon>Metazoa</taxon>
        <taxon>Ecdysozoa</taxon>
        <taxon>Arthropoda</taxon>
        <taxon>Hexapoda</taxon>
        <taxon>Insecta</taxon>
        <taxon>Pterygota</taxon>
        <taxon>Neoptera</taxon>
        <taxon>Endopterygota</taxon>
        <taxon>Lepidoptera</taxon>
        <taxon>Glossata</taxon>
        <taxon>Ditrysia</taxon>
        <taxon>Pyraloidea</taxon>
        <taxon>Crambidae</taxon>
        <taxon>Pyraustinae</taxon>
        <taxon>Loxostege</taxon>
    </lineage>
</organism>
<dbReference type="Gene3D" id="3.90.1200.10">
    <property type="match status" value="1"/>
</dbReference>
<dbReference type="SUPFAM" id="SSF56112">
    <property type="entry name" value="Protein kinase-like (PK-like)"/>
    <property type="match status" value="1"/>
</dbReference>
<dbReference type="Pfam" id="PF02958">
    <property type="entry name" value="EcKL"/>
    <property type="match status" value="1"/>
</dbReference>
<proteinExistence type="predicted"/>
<evidence type="ECO:0000313" key="3">
    <source>
        <dbReference type="Proteomes" id="UP001549920"/>
    </source>
</evidence>
<sequence>MYNYENQIMKSISMFFAGSIMPSQQGGLPLKLQKPIENIIENENFRTYSINVKDIEADGSFLGKLREINIKGETESGGKELKLFTKTIPEDGDVNIYSITHTYRNETYMYTEFQKVITEVQEEANVPVNERYTLAKSYESTDLEVLIMENLAEQGYAMYPRKEVVTLKFAELAIKHLAKYHSFAFIIKEKRPKFFQEKIQKMKQPFFYGQKAFTDFVRNFSLISINCLDPKQKAKMLEFLPTTYDKYGRYTEDPTDIRTMVHGDFRHSNLMAKFEDNEAQEMIVIDYQHAFYGCSIIDLIYFIVAGTDQEFRKNHMEHLKNFYYESMREFLKLFDMDVESYYPREEFEKLYKDRLDYGLMVAMWLLPVILANKGEIPDVTKIDLATCDFQLSDLIKKRVRGIVDDYIQWGYI</sequence>
<reference evidence="2 3" key="1">
    <citation type="submission" date="2024-06" db="EMBL/GenBank/DDBJ databases">
        <title>A chromosome-level genome assembly of beet webworm, Loxostege sticticalis.</title>
        <authorList>
            <person name="Zhang Y."/>
        </authorList>
    </citation>
    <scope>NUCLEOTIDE SEQUENCE [LARGE SCALE GENOMIC DNA]</scope>
    <source>
        <strain evidence="2">AQ026</strain>
        <tissue evidence="2">Whole body</tissue>
    </source>
</reference>